<keyword evidence="9" id="KW-1185">Reference proteome</keyword>
<dbReference type="InterPro" id="IPR011990">
    <property type="entry name" value="TPR-like_helical_dom_sf"/>
</dbReference>
<gene>
    <name evidence="8" type="ORF">KK078_24940</name>
</gene>
<evidence type="ECO:0000256" key="4">
    <source>
        <dbReference type="ARBA" id="ARBA00023136"/>
    </source>
</evidence>
<dbReference type="AlphaFoldDB" id="A0AAP2DI72"/>
<dbReference type="InterPro" id="IPR051533">
    <property type="entry name" value="WaaL-like"/>
</dbReference>
<organism evidence="8 9">
    <name type="scientific">Dawidia soli</name>
    <dbReference type="NCBI Taxonomy" id="2782352"/>
    <lineage>
        <taxon>Bacteria</taxon>
        <taxon>Pseudomonadati</taxon>
        <taxon>Bacteroidota</taxon>
        <taxon>Cytophagia</taxon>
        <taxon>Cytophagales</taxon>
        <taxon>Chryseotaleaceae</taxon>
        <taxon>Dawidia</taxon>
    </lineage>
</organism>
<feature type="transmembrane region" description="Helical" evidence="6">
    <location>
        <begin position="245"/>
        <end position="264"/>
    </location>
</feature>
<comment type="caution">
    <text evidence="8">The sequence shown here is derived from an EMBL/GenBank/DDBJ whole genome shotgun (WGS) entry which is preliminary data.</text>
</comment>
<evidence type="ECO:0000256" key="2">
    <source>
        <dbReference type="ARBA" id="ARBA00022692"/>
    </source>
</evidence>
<dbReference type="SMART" id="SM00028">
    <property type="entry name" value="TPR"/>
    <property type="match status" value="2"/>
</dbReference>
<sequence length="614" mass="68559">MVSTSDKKSMAPGVLVRYLTVASFCVVIIASVLVLPVLKDGAITGKSYGFLWTSAGMMVVCCVAFLVRRSPVVLALSATDGLVAAYVLYTFVRLLYTPQASWYNVRFLELVFASGIFYVNKVLLRDFQKYRAVLFFLLATALFQALFGLLQLYGFLDRYHAYFQVTGTFFNPAAYAAYLVSVFPLALGTYYISMRCTALRYLAVAAGLAILVVLPATLSRAAWIALVVAAAVFLAGYARLRPGRVAVCILVTVIVFLSVALFQWKRDSSVGRMFIWKITWQVIRDNPVFGVGLDQYTPHFGHYQRAYFRDNPHAAADEVMTAGKGEYAFNEFLFIAAEKGFFGLTLFVGILVSAIREHFKYCDRGDPAAPLRTTALSGVAGLVAFSFFSYPFSVTPVFLNLYIFMSILSCTDDARAGVSFRWAPGAVARALFAMTMATLIVAVTWKLCIQYRALRDWKTASFLKEYRDYPRALKFMQALEPALHGNGQFMFEYGQTLALQGRYTEGIAVLQHAATLTADPYLFNALGLCYQETGQFAKAEQSYQNAVYLIPHKFYPRYLLAKLYLEMGEEQRALTVARQIMSMSVKVPSQAVDEIKAEMARLIETNAHQPINEQ</sequence>
<feature type="transmembrane region" description="Helical" evidence="6">
    <location>
        <begin position="376"/>
        <end position="407"/>
    </location>
</feature>
<dbReference type="Pfam" id="PF13181">
    <property type="entry name" value="TPR_8"/>
    <property type="match status" value="1"/>
</dbReference>
<evidence type="ECO:0000313" key="8">
    <source>
        <dbReference type="EMBL" id="MBT1689832.1"/>
    </source>
</evidence>
<feature type="transmembrane region" description="Helical" evidence="6">
    <location>
        <begin position="199"/>
        <end position="216"/>
    </location>
</feature>
<feature type="transmembrane region" description="Helical" evidence="6">
    <location>
        <begin position="427"/>
        <end position="448"/>
    </location>
</feature>
<keyword evidence="2 6" id="KW-0812">Transmembrane</keyword>
<proteinExistence type="predicted"/>
<dbReference type="Pfam" id="PF04932">
    <property type="entry name" value="Wzy_C"/>
    <property type="match status" value="1"/>
</dbReference>
<dbReference type="Proteomes" id="UP001319180">
    <property type="component" value="Unassembled WGS sequence"/>
</dbReference>
<evidence type="ECO:0000313" key="9">
    <source>
        <dbReference type="Proteomes" id="UP001319180"/>
    </source>
</evidence>
<dbReference type="PROSITE" id="PS50005">
    <property type="entry name" value="TPR"/>
    <property type="match status" value="1"/>
</dbReference>
<keyword evidence="4 6" id="KW-0472">Membrane</keyword>
<feature type="transmembrane region" description="Helical" evidence="6">
    <location>
        <begin position="15"/>
        <end position="38"/>
    </location>
</feature>
<evidence type="ECO:0000256" key="6">
    <source>
        <dbReference type="SAM" id="Phobius"/>
    </source>
</evidence>
<comment type="subcellular location">
    <subcellularLocation>
        <location evidence="1">Membrane</location>
        <topology evidence="1">Multi-pass membrane protein</topology>
    </subcellularLocation>
</comment>
<feature type="transmembrane region" description="Helical" evidence="6">
    <location>
        <begin position="332"/>
        <end position="355"/>
    </location>
</feature>
<feature type="transmembrane region" description="Helical" evidence="6">
    <location>
        <begin position="222"/>
        <end position="238"/>
    </location>
</feature>
<evidence type="ECO:0000256" key="5">
    <source>
        <dbReference type="PROSITE-ProRule" id="PRU00339"/>
    </source>
</evidence>
<name>A0AAP2DI72_9BACT</name>
<dbReference type="GO" id="GO:0016020">
    <property type="term" value="C:membrane"/>
    <property type="evidence" value="ECO:0007669"/>
    <property type="project" value="UniProtKB-SubCell"/>
</dbReference>
<keyword evidence="3 6" id="KW-1133">Transmembrane helix</keyword>
<reference evidence="8 9" key="1">
    <citation type="submission" date="2021-05" db="EMBL/GenBank/DDBJ databases">
        <title>A Polyphasic approach of four new species of the genus Ohtaekwangia: Ohtaekwangia histidinii sp. nov., Ohtaekwangia cretensis sp. nov., Ohtaekwangia indiensis sp. nov., Ohtaekwangia reichenbachii sp. nov. from diverse environment.</title>
        <authorList>
            <person name="Octaviana S."/>
        </authorList>
    </citation>
    <scope>NUCLEOTIDE SEQUENCE [LARGE SCALE GENOMIC DNA]</scope>
    <source>
        <strain evidence="8 9">PWU37</strain>
    </source>
</reference>
<dbReference type="PANTHER" id="PTHR37422">
    <property type="entry name" value="TEICHURONIC ACID BIOSYNTHESIS PROTEIN TUAE"/>
    <property type="match status" value="1"/>
</dbReference>
<feature type="transmembrane region" description="Helical" evidence="6">
    <location>
        <begin position="74"/>
        <end position="96"/>
    </location>
</feature>
<evidence type="ECO:0000256" key="3">
    <source>
        <dbReference type="ARBA" id="ARBA00022989"/>
    </source>
</evidence>
<feature type="transmembrane region" description="Helical" evidence="6">
    <location>
        <begin position="50"/>
        <end position="67"/>
    </location>
</feature>
<accession>A0AAP2DI72</accession>
<dbReference type="EMBL" id="JAHESC010000049">
    <property type="protein sequence ID" value="MBT1689832.1"/>
    <property type="molecule type" value="Genomic_DNA"/>
</dbReference>
<dbReference type="SUPFAM" id="SSF48452">
    <property type="entry name" value="TPR-like"/>
    <property type="match status" value="1"/>
</dbReference>
<evidence type="ECO:0000256" key="1">
    <source>
        <dbReference type="ARBA" id="ARBA00004141"/>
    </source>
</evidence>
<dbReference type="RefSeq" id="WP_254093055.1">
    <property type="nucleotide sequence ID" value="NZ_JAHESC010000049.1"/>
</dbReference>
<dbReference type="InterPro" id="IPR007016">
    <property type="entry name" value="O-antigen_ligase-rel_domated"/>
</dbReference>
<dbReference type="PANTHER" id="PTHR37422:SF13">
    <property type="entry name" value="LIPOPOLYSACCHARIDE BIOSYNTHESIS PROTEIN PA4999-RELATED"/>
    <property type="match status" value="1"/>
</dbReference>
<protein>
    <submittedName>
        <fullName evidence="8">O-antigen ligase family protein</fullName>
    </submittedName>
</protein>
<dbReference type="Gene3D" id="1.25.40.10">
    <property type="entry name" value="Tetratricopeptide repeat domain"/>
    <property type="match status" value="1"/>
</dbReference>
<dbReference type="InterPro" id="IPR019734">
    <property type="entry name" value="TPR_rpt"/>
</dbReference>
<evidence type="ECO:0000259" key="7">
    <source>
        <dbReference type="Pfam" id="PF04932"/>
    </source>
</evidence>
<feature type="repeat" description="TPR" evidence="5">
    <location>
        <begin position="520"/>
        <end position="553"/>
    </location>
</feature>
<feature type="transmembrane region" description="Helical" evidence="6">
    <location>
        <begin position="132"/>
        <end position="153"/>
    </location>
</feature>
<feature type="domain" description="O-antigen ligase-related" evidence="7">
    <location>
        <begin position="207"/>
        <end position="348"/>
    </location>
</feature>
<dbReference type="GO" id="GO:0016874">
    <property type="term" value="F:ligase activity"/>
    <property type="evidence" value="ECO:0007669"/>
    <property type="project" value="UniProtKB-KW"/>
</dbReference>
<keyword evidence="5" id="KW-0802">TPR repeat</keyword>
<feature type="transmembrane region" description="Helical" evidence="6">
    <location>
        <begin position="173"/>
        <end position="192"/>
    </location>
</feature>
<keyword evidence="8" id="KW-0436">Ligase</keyword>
<feature type="transmembrane region" description="Helical" evidence="6">
    <location>
        <begin position="102"/>
        <end position="120"/>
    </location>
</feature>